<evidence type="ECO:0000313" key="9">
    <source>
        <dbReference type="WBParaSite" id="maker-uti_cns_0007404-snap-gene-0.18-mRNA-1"/>
    </source>
</evidence>
<evidence type="ECO:0000256" key="4">
    <source>
        <dbReference type="ARBA" id="ARBA00022989"/>
    </source>
</evidence>
<dbReference type="Pfam" id="PF00335">
    <property type="entry name" value="Tetraspanin"/>
    <property type="match status" value="1"/>
</dbReference>
<evidence type="ECO:0000256" key="2">
    <source>
        <dbReference type="ARBA" id="ARBA00006840"/>
    </source>
</evidence>
<accession>A0A1I8HQE3</accession>
<sequence>MCNCFNKCMLIAINVVFLIFGVAITAVSIWVIASQGSLFEFMQLLTKDVNVDSKTMDNYLNGTSTLLAAAYIAVAFGGLSIIIGFCGCCGAIKENACMLIFYAVSISIILAAEIAGAIVAAVFKNQISKELKPRFITLEKNHFIPLNQTLSNESSTDVTITTYINYLQVSLECCGVNNQSDITGSDTKWSKSERYYNGLWQVMPVTCCKMKSTKNELLSKNDWKNSRDYLSDPTCPNTGMNSLTEGCYNKLEKTIDFYALPIIIVCVVVAVFEIFCVVIASCMVNKIRKDDGTHV</sequence>
<dbReference type="Proteomes" id="UP000095280">
    <property type="component" value="Unplaced"/>
</dbReference>
<dbReference type="PANTHER" id="PTHR19282">
    <property type="entry name" value="TETRASPANIN"/>
    <property type="match status" value="1"/>
</dbReference>
<evidence type="ECO:0000256" key="5">
    <source>
        <dbReference type="ARBA" id="ARBA00023136"/>
    </source>
</evidence>
<evidence type="ECO:0000313" key="8">
    <source>
        <dbReference type="WBParaSite" id="maker-uti_cns_0005721-snap-gene-0.25-mRNA-1"/>
    </source>
</evidence>
<feature type="transmembrane region" description="Helical" evidence="6">
    <location>
        <begin position="66"/>
        <end position="92"/>
    </location>
</feature>
<comment type="similarity">
    <text evidence="2 6">Belongs to the tetraspanin (TM4SF) family.</text>
</comment>
<feature type="transmembrane region" description="Helical" evidence="6">
    <location>
        <begin position="99"/>
        <end position="123"/>
    </location>
</feature>
<keyword evidence="5 6" id="KW-0472">Membrane</keyword>
<keyword evidence="3 6" id="KW-0812">Transmembrane</keyword>
<dbReference type="WBParaSite" id="maker-uti_cns_0005721-snap-gene-0.25-mRNA-1">
    <property type="protein sequence ID" value="maker-uti_cns_0005721-snap-gene-0.25-mRNA-1"/>
    <property type="gene ID" value="maker-uti_cns_0005721-snap-gene-0.25"/>
</dbReference>
<keyword evidence="4 6" id="KW-1133">Transmembrane helix</keyword>
<dbReference type="InterPro" id="IPR018499">
    <property type="entry name" value="Tetraspanin/Peripherin"/>
</dbReference>
<dbReference type="InterPro" id="IPR000301">
    <property type="entry name" value="Tetraspanin_animals"/>
</dbReference>
<comment type="subcellular location">
    <subcellularLocation>
        <location evidence="1 6">Membrane</location>
        <topology evidence="1 6">Multi-pass membrane protein</topology>
    </subcellularLocation>
</comment>
<dbReference type="GO" id="GO:0005886">
    <property type="term" value="C:plasma membrane"/>
    <property type="evidence" value="ECO:0007669"/>
    <property type="project" value="TreeGrafter"/>
</dbReference>
<evidence type="ECO:0000256" key="1">
    <source>
        <dbReference type="ARBA" id="ARBA00004141"/>
    </source>
</evidence>
<dbReference type="STRING" id="282301.A0A1I8HQE3"/>
<reference evidence="8 9" key="1">
    <citation type="submission" date="2016-11" db="UniProtKB">
        <authorList>
            <consortium name="WormBaseParasite"/>
        </authorList>
    </citation>
    <scope>IDENTIFICATION</scope>
</reference>
<organism evidence="7 9">
    <name type="scientific">Macrostomum lignano</name>
    <dbReference type="NCBI Taxonomy" id="282301"/>
    <lineage>
        <taxon>Eukaryota</taxon>
        <taxon>Metazoa</taxon>
        <taxon>Spiralia</taxon>
        <taxon>Lophotrochozoa</taxon>
        <taxon>Platyhelminthes</taxon>
        <taxon>Rhabditophora</taxon>
        <taxon>Macrostomorpha</taxon>
        <taxon>Macrostomida</taxon>
        <taxon>Macrostomidae</taxon>
        <taxon>Macrostomum</taxon>
    </lineage>
</organism>
<proteinExistence type="inferred from homology"/>
<dbReference type="WBParaSite" id="maker-uti_cns_0007404-snap-gene-0.18-mRNA-1">
    <property type="protein sequence ID" value="maker-uti_cns_0007404-snap-gene-0.18-mRNA-1"/>
    <property type="gene ID" value="maker-uti_cns_0007404-snap-gene-0.18"/>
</dbReference>
<keyword evidence="7" id="KW-1185">Reference proteome</keyword>
<dbReference type="PANTHER" id="PTHR19282:SF519">
    <property type="entry name" value="TETRASPANIN"/>
    <property type="match status" value="1"/>
</dbReference>
<dbReference type="PRINTS" id="PR00259">
    <property type="entry name" value="TMFOUR"/>
</dbReference>
<evidence type="ECO:0000256" key="3">
    <source>
        <dbReference type="ARBA" id="ARBA00022692"/>
    </source>
</evidence>
<dbReference type="InterPro" id="IPR008952">
    <property type="entry name" value="Tetraspanin_EC2_sf"/>
</dbReference>
<dbReference type="PIRSF" id="PIRSF002419">
    <property type="entry name" value="Tetraspanin"/>
    <property type="match status" value="1"/>
</dbReference>
<dbReference type="SUPFAM" id="SSF48652">
    <property type="entry name" value="Tetraspanin"/>
    <property type="match status" value="1"/>
</dbReference>
<protein>
    <recommendedName>
        <fullName evidence="6">Tetraspanin</fullName>
    </recommendedName>
</protein>
<dbReference type="OrthoDB" id="10033535at2759"/>
<evidence type="ECO:0000256" key="6">
    <source>
        <dbReference type="RuleBase" id="RU361218"/>
    </source>
</evidence>
<feature type="transmembrane region" description="Helical" evidence="6">
    <location>
        <begin position="12"/>
        <end position="33"/>
    </location>
</feature>
<name>A0A1I8HQE3_9PLAT</name>
<evidence type="ECO:0000313" key="7">
    <source>
        <dbReference type="Proteomes" id="UP000095280"/>
    </source>
</evidence>
<dbReference type="AlphaFoldDB" id="A0A1I8HQE3"/>
<feature type="transmembrane region" description="Helical" evidence="6">
    <location>
        <begin position="257"/>
        <end position="280"/>
    </location>
</feature>